<reference evidence="9 10" key="1">
    <citation type="submission" date="2019-11" db="EMBL/GenBank/DDBJ databases">
        <title>Novel species isolated from a subtropical stream in China.</title>
        <authorList>
            <person name="Lu H."/>
        </authorList>
    </citation>
    <scope>NUCLEOTIDE SEQUENCE [LARGE SCALE GENOMIC DNA]</scope>
    <source>
        <strain evidence="9 10">FT92W</strain>
    </source>
</reference>
<dbReference type="GO" id="GO:0030246">
    <property type="term" value="F:carbohydrate binding"/>
    <property type="evidence" value="ECO:0007669"/>
    <property type="project" value="InterPro"/>
</dbReference>
<dbReference type="InterPro" id="IPR032312">
    <property type="entry name" value="LacZ_4"/>
</dbReference>
<dbReference type="Proteomes" id="UP000446768">
    <property type="component" value="Unassembled WGS sequence"/>
</dbReference>
<sequence>MSALVLSALAATSPAAPTQGAQATAPEWEQPEVVAVNREPMKTTFFNFETRDKAVAGDKTASARYRSLDGDWRFAYAPTPEARQHDFYRQDYDIRDWATVTVPGILQAQGYGKPIFSAWRYPFPANQPWIEHAMNEVGSYRRDFDIPAEWAGNDVLLHVGAAGAAYYIWVNGHYVGYSEDSKLPSEFNLSPYIKPGRNMIAMEVYRWADGSYLEDQDFWRVNGIERSVYVYAEPKARLRDYVVTSLLDKATYRDGEFGLTAEFAGQPAQGSVVAAIYDGDKEVFKEQASIRDGKTAAINGKIWQVKGWSAETPNLYRLVIEYRDANGVLVSATSRKIGFRTVELIDGEVRVNGKRVMFKGVNRHEHDPDTYRVLSLETMRKDIELMKRANVNAVRTSHYPNDPRWYDLADEYGLYVWDEANIESHEYWAKGDAAFNRTGDPKQREALQLGYLPIWKNAHMDRVTRMVGRDRNHPSVVFWSLGNETGLGPTFEGAAQWIRLNDPTRLISFLGHSLLGEQHLPNDFVDVYAPMYDSAAKMADYAEDPRYKQPMIQCEYSHAQGNSLGDLEDYWKVIRKYKKLQGGFIWDWVDQSVHATDEKGRSYWASGYDLNPGHWDKSFVGKGVVGADRVPDPEYYELQKVYSPVVFEGQPAAGRIAVVNRYDFRDLSGMDFDWLLTRDGVEVERGKLSGVNAAAGTTQYLPFKLPPVAKYRGSELILTVRAKAKDGSMPGVSAGSVVGWSQFVLAKAAPHAVAQQTFVKPVRDGDEIVLLSGASSLRVNATTGLVKYVIDGKVLLQGGAPNFWRALTDNDLGIGLDKSHLVWRRLTEQRAVRAIHVDSDTVAVLYSVGTGAAHWENRYRMARDGVVQVDARFIPLVYTLPDPLRLGLRFDSNPGLDNMSWYGRGPHESYADRQTGAAIGVYHGQLADQYHDYIRPQESGNKTDVRWIALTNSDGHGLKVTGNKPLSVNALAFPYEDLYPRAKGEWKSSEIHPHGDGTLLVDLVQSGVGGDTSWKPAEGSWNQDGRPLMPYRVKLEPASYSFTIAPVTVKD</sequence>
<evidence type="ECO:0000256" key="6">
    <source>
        <dbReference type="ARBA" id="ARBA00032230"/>
    </source>
</evidence>
<dbReference type="Pfam" id="PF02836">
    <property type="entry name" value="Glyco_hydro_2_C"/>
    <property type="match status" value="1"/>
</dbReference>
<organism evidence="9 10">
    <name type="scientific">Pseudoduganella rivuli</name>
    <dbReference type="NCBI Taxonomy" id="2666085"/>
    <lineage>
        <taxon>Bacteria</taxon>
        <taxon>Pseudomonadati</taxon>
        <taxon>Pseudomonadota</taxon>
        <taxon>Betaproteobacteria</taxon>
        <taxon>Burkholderiales</taxon>
        <taxon>Oxalobacteraceae</taxon>
        <taxon>Telluria group</taxon>
        <taxon>Pseudoduganella</taxon>
    </lineage>
</organism>
<keyword evidence="4 7" id="KW-0378">Hydrolase</keyword>
<feature type="domain" description="Beta galactosidase small chain/" evidence="8">
    <location>
        <begin position="769"/>
        <end position="1045"/>
    </location>
</feature>
<dbReference type="AlphaFoldDB" id="A0A7X2IKM6"/>
<accession>A0A7X2IKM6</accession>
<dbReference type="InterPro" id="IPR017853">
    <property type="entry name" value="GH"/>
</dbReference>
<dbReference type="InterPro" id="IPR013783">
    <property type="entry name" value="Ig-like_fold"/>
</dbReference>
<keyword evidence="10" id="KW-1185">Reference proteome</keyword>
<comment type="similarity">
    <text evidence="2 7">Belongs to the glycosyl hydrolase 2 family.</text>
</comment>
<dbReference type="GO" id="GO:0004565">
    <property type="term" value="F:beta-galactosidase activity"/>
    <property type="evidence" value="ECO:0007669"/>
    <property type="project" value="UniProtKB-EC"/>
</dbReference>
<dbReference type="InterPro" id="IPR036156">
    <property type="entry name" value="Beta-gal/glucu_dom_sf"/>
</dbReference>
<name>A0A7X2IKM6_9BURK</name>
<dbReference type="Gene3D" id="2.70.98.10">
    <property type="match status" value="1"/>
</dbReference>
<dbReference type="Gene3D" id="2.60.120.260">
    <property type="entry name" value="Galactose-binding domain-like"/>
    <property type="match status" value="1"/>
</dbReference>
<dbReference type="Gene3D" id="2.60.40.10">
    <property type="entry name" value="Immunoglobulins"/>
    <property type="match status" value="2"/>
</dbReference>
<dbReference type="PRINTS" id="PR00132">
    <property type="entry name" value="GLHYDRLASE2"/>
</dbReference>
<dbReference type="InterPro" id="IPR004199">
    <property type="entry name" value="B-gal_small/dom_5"/>
</dbReference>
<dbReference type="InterPro" id="IPR008979">
    <property type="entry name" value="Galactose-bd-like_sf"/>
</dbReference>
<dbReference type="Pfam" id="PF16353">
    <property type="entry name" value="LacZ_4"/>
    <property type="match status" value="1"/>
</dbReference>
<comment type="catalytic activity">
    <reaction evidence="1 7">
        <text>Hydrolysis of terminal non-reducing beta-D-galactose residues in beta-D-galactosides.</text>
        <dbReference type="EC" id="3.2.1.23"/>
    </reaction>
</comment>
<dbReference type="SUPFAM" id="SSF49303">
    <property type="entry name" value="beta-Galactosidase/glucuronidase domain"/>
    <property type="match status" value="2"/>
</dbReference>
<evidence type="ECO:0000256" key="7">
    <source>
        <dbReference type="RuleBase" id="RU361154"/>
    </source>
</evidence>
<dbReference type="GO" id="GO:0005990">
    <property type="term" value="P:lactose catabolic process"/>
    <property type="evidence" value="ECO:0007669"/>
    <property type="project" value="TreeGrafter"/>
</dbReference>
<dbReference type="SMART" id="SM01038">
    <property type="entry name" value="Bgal_small_N"/>
    <property type="match status" value="1"/>
</dbReference>
<evidence type="ECO:0000313" key="10">
    <source>
        <dbReference type="Proteomes" id="UP000446768"/>
    </source>
</evidence>
<dbReference type="PANTHER" id="PTHR46323">
    <property type="entry name" value="BETA-GALACTOSIDASE"/>
    <property type="match status" value="1"/>
</dbReference>
<dbReference type="InterPro" id="IPR006102">
    <property type="entry name" value="Ig-like_GH2"/>
</dbReference>
<evidence type="ECO:0000256" key="3">
    <source>
        <dbReference type="ARBA" id="ARBA00012756"/>
    </source>
</evidence>
<dbReference type="InterPro" id="IPR006104">
    <property type="entry name" value="Glyco_hydro_2_N"/>
</dbReference>
<gene>
    <name evidence="9" type="ORF">GJ700_07615</name>
</gene>
<dbReference type="InterPro" id="IPR006103">
    <property type="entry name" value="Glyco_hydro_2_cat"/>
</dbReference>
<dbReference type="Pfam" id="PF02837">
    <property type="entry name" value="Glyco_hydro_2_N"/>
    <property type="match status" value="1"/>
</dbReference>
<dbReference type="Pfam" id="PF00703">
    <property type="entry name" value="Glyco_hydro_2"/>
    <property type="match status" value="1"/>
</dbReference>
<dbReference type="PANTHER" id="PTHR46323:SF2">
    <property type="entry name" value="BETA-GALACTOSIDASE"/>
    <property type="match status" value="1"/>
</dbReference>
<dbReference type="SUPFAM" id="SSF51445">
    <property type="entry name" value="(Trans)glycosidases"/>
    <property type="match status" value="1"/>
</dbReference>
<evidence type="ECO:0000313" key="9">
    <source>
        <dbReference type="EMBL" id="MRV71591.1"/>
    </source>
</evidence>
<evidence type="ECO:0000256" key="2">
    <source>
        <dbReference type="ARBA" id="ARBA00007401"/>
    </source>
</evidence>
<dbReference type="InterPro" id="IPR023232">
    <property type="entry name" value="Glyco_hydro_2_AS"/>
</dbReference>
<dbReference type="InterPro" id="IPR023230">
    <property type="entry name" value="Glyco_hydro_2_CS"/>
</dbReference>
<dbReference type="InterPro" id="IPR011013">
    <property type="entry name" value="Gal_mutarotase_sf_dom"/>
</dbReference>
<comment type="caution">
    <text evidence="9">The sequence shown here is derived from an EMBL/GenBank/DDBJ whole genome shotgun (WGS) entry which is preliminary data.</text>
</comment>
<protein>
    <recommendedName>
        <fullName evidence="3 7">Beta-galactosidase</fullName>
        <ecNumber evidence="3 7">3.2.1.23</ecNumber>
    </recommendedName>
    <alternativeName>
        <fullName evidence="6 7">Lactase</fullName>
    </alternativeName>
</protein>
<evidence type="ECO:0000259" key="8">
    <source>
        <dbReference type="SMART" id="SM01038"/>
    </source>
</evidence>
<dbReference type="PROSITE" id="PS00608">
    <property type="entry name" value="GLYCOSYL_HYDROL_F2_2"/>
    <property type="match status" value="1"/>
</dbReference>
<evidence type="ECO:0000256" key="5">
    <source>
        <dbReference type="ARBA" id="ARBA00023295"/>
    </source>
</evidence>
<dbReference type="PROSITE" id="PS00719">
    <property type="entry name" value="GLYCOSYL_HYDROL_F2_1"/>
    <property type="match status" value="1"/>
</dbReference>
<dbReference type="InterPro" id="IPR014718">
    <property type="entry name" value="GH-type_carb-bd"/>
</dbReference>
<proteinExistence type="inferred from homology"/>
<dbReference type="Pfam" id="PF02929">
    <property type="entry name" value="Bgal_small_N"/>
    <property type="match status" value="1"/>
</dbReference>
<dbReference type="SUPFAM" id="SSF74650">
    <property type="entry name" value="Galactose mutarotase-like"/>
    <property type="match status" value="1"/>
</dbReference>
<evidence type="ECO:0000256" key="4">
    <source>
        <dbReference type="ARBA" id="ARBA00022801"/>
    </source>
</evidence>
<dbReference type="EC" id="3.2.1.23" evidence="3 7"/>
<evidence type="ECO:0000256" key="1">
    <source>
        <dbReference type="ARBA" id="ARBA00001412"/>
    </source>
</evidence>
<dbReference type="GO" id="GO:0009341">
    <property type="term" value="C:beta-galactosidase complex"/>
    <property type="evidence" value="ECO:0007669"/>
    <property type="project" value="InterPro"/>
</dbReference>
<dbReference type="InterPro" id="IPR050347">
    <property type="entry name" value="Bact_Beta-galactosidase"/>
</dbReference>
<keyword evidence="5 7" id="KW-0326">Glycosidase</keyword>
<dbReference type="SUPFAM" id="SSF49785">
    <property type="entry name" value="Galactose-binding domain-like"/>
    <property type="match status" value="1"/>
</dbReference>
<dbReference type="Gene3D" id="3.20.20.80">
    <property type="entry name" value="Glycosidases"/>
    <property type="match status" value="1"/>
</dbReference>
<dbReference type="EMBL" id="WKJJ01000004">
    <property type="protein sequence ID" value="MRV71591.1"/>
    <property type="molecule type" value="Genomic_DNA"/>
</dbReference>
<dbReference type="InterPro" id="IPR006101">
    <property type="entry name" value="Glyco_hydro_2"/>
</dbReference>